<dbReference type="RefSeq" id="WP_207677878.1">
    <property type="nucleotide sequence ID" value="NZ_CP061800.1"/>
</dbReference>
<reference evidence="1" key="1">
    <citation type="journal article" date="2021" name="Microb. Physiol.">
        <title>Proteogenomic Insights into the Physiology of Marine, Sulfate-Reducing, Filamentous Desulfonema limicola and Desulfonema magnum.</title>
        <authorList>
            <person name="Schnaars V."/>
            <person name="Wohlbrand L."/>
            <person name="Scheve S."/>
            <person name="Hinrichs C."/>
            <person name="Reinhardt R."/>
            <person name="Rabus R."/>
        </authorList>
    </citation>
    <scope>NUCLEOTIDE SEQUENCE</scope>
    <source>
        <strain evidence="1">4be13</strain>
    </source>
</reference>
<dbReference type="Proteomes" id="UP000663722">
    <property type="component" value="Chromosome"/>
</dbReference>
<dbReference type="KEGG" id="dmm:dnm_051480"/>
<evidence type="ECO:0000313" key="2">
    <source>
        <dbReference type="Proteomes" id="UP000663722"/>
    </source>
</evidence>
<evidence type="ECO:0000313" key="1">
    <source>
        <dbReference type="EMBL" id="QTA89100.1"/>
    </source>
</evidence>
<organism evidence="1 2">
    <name type="scientific">Desulfonema magnum</name>
    <dbReference type="NCBI Taxonomy" id="45655"/>
    <lineage>
        <taxon>Bacteria</taxon>
        <taxon>Pseudomonadati</taxon>
        <taxon>Thermodesulfobacteriota</taxon>
        <taxon>Desulfobacteria</taxon>
        <taxon>Desulfobacterales</taxon>
        <taxon>Desulfococcaceae</taxon>
        <taxon>Desulfonema</taxon>
    </lineage>
</organism>
<keyword evidence="2" id="KW-1185">Reference proteome</keyword>
<name>A0A975GPR9_9BACT</name>
<gene>
    <name evidence="1" type="ORF">dnm_051480</name>
</gene>
<sequence length="91" mass="9767">MGLKNNIELEIGNLVLEGVEPRHKGRVVKALKTELTRLLAEKEISSGDLAIKGNLDQLNTGVLKGNLTNKPEATGVQIAQSLYDGLSGNMK</sequence>
<protein>
    <submittedName>
        <fullName evidence="1">Uncharacterized protein</fullName>
    </submittedName>
</protein>
<proteinExistence type="predicted"/>
<dbReference type="EMBL" id="CP061800">
    <property type="protein sequence ID" value="QTA89100.1"/>
    <property type="molecule type" value="Genomic_DNA"/>
</dbReference>
<accession>A0A975GPR9</accession>
<dbReference type="AlphaFoldDB" id="A0A975GPR9"/>